<evidence type="ECO:0000256" key="3">
    <source>
        <dbReference type="ARBA" id="ARBA00023186"/>
    </source>
</evidence>
<protein>
    <submittedName>
        <fullName evidence="6">Zuotin and related molecular chaperones (DnaJ superfamily), contains DNA-binding domains</fullName>
    </submittedName>
</protein>
<dbReference type="PROSITE" id="PS50076">
    <property type="entry name" value="DNAJ_2"/>
    <property type="match status" value="1"/>
</dbReference>
<dbReference type="InterPro" id="IPR036869">
    <property type="entry name" value="J_dom_sf"/>
</dbReference>
<feature type="compositionally biased region" description="Low complexity" evidence="4">
    <location>
        <begin position="19"/>
        <end position="30"/>
    </location>
</feature>
<dbReference type="Pfam" id="PF16717">
    <property type="entry name" value="RAC_head"/>
    <property type="match status" value="1"/>
</dbReference>
<proteinExistence type="predicted"/>
<dbReference type="Pfam" id="PF26185">
    <property type="entry name" value="Zuotin_N"/>
    <property type="match status" value="1"/>
</dbReference>
<dbReference type="GO" id="GO:0005829">
    <property type="term" value="C:cytosol"/>
    <property type="evidence" value="ECO:0007669"/>
    <property type="project" value="TreeGrafter"/>
</dbReference>
<dbReference type="GO" id="GO:0043022">
    <property type="term" value="F:ribosome binding"/>
    <property type="evidence" value="ECO:0007669"/>
    <property type="project" value="InterPro"/>
</dbReference>
<evidence type="ECO:0000256" key="1">
    <source>
        <dbReference type="ARBA" id="ARBA00004496"/>
    </source>
</evidence>
<accession>A0A0F7SL72</accession>
<dbReference type="InterPro" id="IPR001623">
    <property type="entry name" value="DnaJ_domain"/>
</dbReference>
<dbReference type="Pfam" id="PF21884">
    <property type="entry name" value="ZUO1-like_ZHD"/>
    <property type="match status" value="1"/>
</dbReference>
<dbReference type="GO" id="GO:0051083">
    <property type="term" value="P:'de novo' cotranslational protein folding"/>
    <property type="evidence" value="ECO:0007669"/>
    <property type="project" value="InterPro"/>
</dbReference>
<dbReference type="InterPro" id="IPR042569">
    <property type="entry name" value="RAC_head_sf"/>
</dbReference>
<dbReference type="InterPro" id="IPR032003">
    <property type="entry name" value="RAC_head"/>
</dbReference>
<dbReference type="PANTHER" id="PTHR43999:SF1">
    <property type="entry name" value="DNAJ HOMOLOG SUBFAMILY C MEMBER 2"/>
    <property type="match status" value="1"/>
</dbReference>
<comment type="subcellular location">
    <subcellularLocation>
        <location evidence="1">Cytoplasm</location>
    </subcellularLocation>
</comment>
<keyword evidence="3" id="KW-0143">Chaperone</keyword>
<evidence type="ECO:0000256" key="2">
    <source>
        <dbReference type="ARBA" id="ARBA00022490"/>
    </source>
</evidence>
<dbReference type="PANTHER" id="PTHR43999">
    <property type="entry name" value="DNAJ HOMOLOG SUBFAMILY C MEMBER 2"/>
    <property type="match status" value="1"/>
</dbReference>
<dbReference type="InterPro" id="IPR018253">
    <property type="entry name" value="DnaJ_domain_CS"/>
</dbReference>
<reference evidence="6" key="1">
    <citation type="submission" date="2014-08" db="EMBL/GenBank/DDBJ databases">
        <authorList>
            <person name="Sharma Rahul"/>
            <person name="Thines Marco"/>
        </authorList>
    </citation>
    <scope>NUCLEOTIDE SEQUENCE</scope>
</reference>
<dbReference type="AlphaFoldDB" id="A0A0F7SL72"/>
<dbReference type="SMART" id="SM00271">
    <property type="entry name" value="DnaJ"/>
    <property type="match status" value="1"/>
</dbReference>
<dbReference type="InterPro" id="IPR058871">
    <property type="entry name" value="Zuotin_N"/>
</dbReference>
<dbReference type="CDD" id="cd06257">
    <property type="entry name" value="DnaJ"/>
    <property type="match status" value="1"/>
</dbReference>
<feature type="compositionally biased region" description="Acidic residues" evidence="4">
    <location>
        <begin position="77"/>
        <end position="89"/>
    </location>
</feature>
<feature type="domain" description="J" evidence="5">
    <location>
        <begin position="107"/>
        <end position="177"/>
    </location>
</feature>
<feature type="region of interest" description="Disordered" evidence="4">
    <location>
        <begin position="250"/>
        <end position="279"/>
    </location>
</feature>
<dbReference type="GO" id="GO:0003677">
    <property type="term" value="F:DNA binding"/>
    <property type="evidence" value="ECO:0007669"/>
    <property type="project" value="UniProtKB-KW"/>
</dbReference>
<feature type="region of interest" description="Disordered" evidence="4">
    <location>
        <begin position="54"/>
        <end position="91"/>
    </location>
</feature>
<feature type="region of interest" description="Disordered" evidence="4">
    <location>
        <begin position="1"/>
        <end position="40"/>
    </location>
</feature>
<dbReference type="GO" id="GO:0030544">
    <property type="term" value="F:Hsp70 protein binding"/>
    <property type="evidence" value="ECO:0007669"/>
    <property type="project" value="InterPro"/>
</dbReference>
<organism evidence="6">
    <name type="scientific">Phaffia rhodozyma</name>
    <name type="common">Yeast</name>
    <name type="synonym">Xanthophyllomyces dendrorhous</name>
    <dbReference type="NCBI Taxonomy" id="264483"/>
    <lineage>
        <taxon>Eukaryota</taxon>
        <taxon>Fungi</taxon>
        <taxon>Dikarya</taxon>
        <taxon>Basidiomycota</taxon>
        <taxon>Agaricomycotina</taxon>
        <taxon>Tremellomycetes</taxon>
        <taxon>Cystofilobasidiales</taxon>
        <taxon>Mrakiaceae</taxon>
        <taxon>Phaffia</taxon>
    </lineage>
</organism>
<evidence type="ECO:0000256" key="4">
    <source>
        <dbReference type="SAM" id="MobiDB-lite"/>
    </source>
</evidence>
<evidence type="ECO:0000313" key="6">
    <source>
        <dbReference type="EMBL" id="CED82837.1"/>
    </source>
</evidence>
<keyword evidence="6" id="KW-0238">DNA-binding</keyword>
<dbReference type="InterPro" id="IPR044634">
    <property type="entry name" value="Zuotin/DnaJC2"/>
</dbReference>
<dbReference type="GO" id="GO:0006450">
    <property type="term" value="P:regulation of translational fidelity"/>
    <property type="evidence" value="ECO:0007669"/>
    <property type="project" value="InterPro"/>
</dbReference>
<dbReference type="InterPro" id="IPR054076">
    <property type="entry name" value="ZUO1-like_ZHD"/>
</dbReference>
<dbReference type="PROSITE" id="PS00636">
    <property type="entry name" value="DNAJ_1"/>
    <property type="match status" value="1"/>
</dbReference>
<dbReference type="Gene3D" id="1.10.287.110">
    <property type="entry name" value="DnaJ domain"/>
    <property type="match status" value="1"/>
</dbReference>
<feature type="region of interest" description="Disordered" evidence="4">
    <location>
        <begin position="304"/>
        <end position="362"/>
    </location>
</feature>
<dbReference type="SUPFAM" id="SSF46565">
    <property type="entry name" value="Chaperone J-domain"/>
    <property type="match status" value="1"/>
</dbReference>
<dbReference type="CDD" id="cd23953">
    <property type="entry name" value="zuotin_NTD"/>
    <property type="match status" value="1"/>
</dbReference>
<name>A0A0F7SL72_PHARH</name>
<keyword evidence="2" id="KW-0963">Cytoplasm</keyword>
<sequence>MSASLTLPVSLGALPSNWSESSKSAGKLSSPTKHSIFPAGPSFIRSTVRTKLQRSFAEDDEVHSSHAASLASKSTEEELGPEFDGLGEEQESRDVLDLDAKEWKKQDHYAVLGLGHMRYKANDDHIRVAHRRKVLRHHPDKKANSGDANNDSFFKCIQKAHETLTNLDRRRQFDSIDWEIEDFIPDPKSVKPENFIKAFGPVFDREGRFSKKQPVPSLGNMESSKQEVEGFYDFWYNFDSWRSFEWHDKEVNEGSDSRDDKRFTEKKNKSERARRKKDDNTRLRELVDNVLAVDPRIKRIRAEEKAARDAKKNKGKAPVKLDPKAVKEAEDKKKAEEAKAAEEAKKNSVEDKAAREAAKKAKEAARKNLKKFKKAIQTSITNVNYFQPAGQAPSASAIEASLNELDSLCASLEPEEVKSVKDDVEKAGTDAGAVKAALAGWVAKAVAAGKTEDAKPGLFSAATSARILDQWAIF</sequence>
<evidence type="ECO:0000259" key="5">
    <source>
        <dbReference type="PROSITE" id="PS50076"/>
    </source>
</evidence>
<dbReference type="EMBL" id="LN483142">
    <property type="protein sequence ID" value="CED82837.1"/>
    <property type="molecule type" value="Genomic_DNA"/>
</dbReference>
<feature type="compositionally biased region" description="Basic and acidic residues" evidence="4">
    <location>
        <begin position="319"/>
        <end position="362"/>
    </location>
</feature>
<dbReference type="Pfam" id="PF00226">
    <property type="entry name" value="DnaJ"/>
    <property type="match status" value="1"/>
</dbReference>
<dbReference type="Gene3D" id="1.10.8.840">
    <property type="entry name" value="Ribosome-associated complex head domain"/>
    <property type="match status" value="1"/>
</dbReference>